<evidence type="ECO:0000256" key="1">
    <source>
        <dbReference type="ARBA" id="ARBA00022679"/>
    </source>
</evidence>
<keyword evidence="4" id="KW-0547">Nucleotide-binding</keyword>
<dbReference type="GO" id="GO:0061631">
    <property type="term" value="F:ubiquitin conjugating enzyme activity"/>
    <property type="evidence" value="ECO:0007669"/>
    <property type="project" value="Ensembl"/>
</dbReference>
<dbReference type="GO" id="GO:0043161">
    <property type="term" value="P:proteasome-mediated ubiquitin-dependent protein catabolic process"/>
    <property type="evidence" value="ECO:0007669"/>
    <property type="project" value="Ensembl"/>
</dbReference>
<dbReference type="Ensembl" id="ENSSCAT00000026407.1">
    <property type="protein sequence ID" value="ENSSCAP00000023722.1"/>
    <property type="gene ID" value="ENSSCAG00000016976.1"/>
</dbReference>
<evidence type="ECO:0000313" key="6">
    <source>
        <dbReference type="Ensembl" id="ENSSCAP00000023722.1"/>
    </source>
</evidence>
<keyword evidence="7" id="KW-1185">Reference proteome</keyword>
<dbReference type="SUPFAM" id="SSF54495">
    <property type="entry name" value="UBC-like"/>
    <property type="match status" value="1"/>
</dbReference>
<dbReference type="GO" id="GO:0070936">
    <property type="term" value="P:protein K48-linked ubiquitination"/>
    <property type="evidence" value="ECO:0007669"/>
    <property type="project" value="Ensembl"/>
</dbReference>
<dbReference type="PROSITE" id="PS50127">
    <property type="entry name" value="UBC_2"/>
    <property type="match status" value="1"/>
</dbReference>
<dbReference type="CDD" id="cd23790">
    <property type="entry name" value="UBCc_UBE2A_2B"/>
    <property type="match status" value="1"/>
</dbReference>
<accession>A0A8C9NX17</accession>
<organism evidence="6 7">
    <name type="scientific">Serinus canaria</name>
    <name type="common">Island canary</name>
    <name type="synonym">Fringilla canaria</name>
    <dbReference type="NCBI Taxonomy" id="9135"/>
    <lineage>
        <taxon>Eukaryota</taxon>
        <taxon>Metazoa</taxon>
        <taxon>Chordata</taxon>
        <taxon>Craniata</taxon>
        <taxon>Vertebrata</taxon>
        <taxon>Euteleostomi</taxon>
        <taxon>Archelosauria</taxon>
        <taxon>Archosauria</taxon>
        <taxon>Dinosauria</taxon>
        <taxon>Saurischia</taxon>
        <taxon>Theropoda</taxon>
        <taxon>Coelurosauria</taxon>
        <taxon>Aves</taxon>
        <taxon>Neognathae</taxon>
        <taxon>Neoaves</taxon>
        <taxon>Telluraves</taxon>
        <taxon>Australaves</taxon>
        <taxon>Passeriformes</taxon>
        <taxon>Passeroidea</taxon>
        <taxon>Fringillidae</taxon>
        <taxon>Carduelinae</taxon>
        <taxon>Serinus</taxon>
    </lineage>
</organism>
<keyword evidence="4" id="KW-0067">ATP-binding</keyword>
<dbReference type="GO" id="GO:0009411">
    <property type="term" value="P:response to UV"/>
    <property type="evidence" value="ECO:0007669"/>
    <property type="project" value="Ensembl"/>
</dbReference>
<dbReference type="Gene3D" id="3.10.110.10">
    <property type="entry name" value="Ubiquitin Conjugating Enzyme"/>
    <property type="match status" value="1"/>
</dbReference>
<dbReference type="AlphaFoldDB" id="A0A8C9NX17"/>
<dbReference type="GO" id="GO:0070979">
    <property type="term" value="P:protein K11-linked ubiquitination"/>
    <property type="evidence" value="ECO:0007669"/>
    <property type="project" value="Ensembl"/>
</dbReference>
<dbReference type="GO" id="GO:0031625">
    <property type="term" value="F:ubiquitin protein ligase binding"/>
    <property type="evidence" value="ECO:0007669"/>
    <property type="project" value="Ensembl"/>
</dbReference>
<name>A0A8C9NX17_SERCA</name>
<dbReference type="InterPro" id="IPR050113">
    <property type="entry name" value="Ub_conjugating_enzyme"/>
</dbReference>
<feature type="active site" description="Glycyl thioester intermediate" evidence="3">
    <location>
        <position position="126"/>
    </location>
</feature>
<dbReference type="Pfam" id="PF00179">
    <property type="entry name" value="UQ_con"/>
    <property type="match status" value="1"/>
</dbReference>
<dbReference type="SMART" id="SM00212">
    <property type="entry name" value="UBCc"/>
    <property type="match status" value="1"/>
</dbReference>
<evidence type="ECO:0000256" key="3">
    <source>
        <dbReference type="PROSITE-ProRule" id="PRU10133"/>
    </source>
</evidence>
<dbReference type="InterPro" id="IPR000608">
    <property type="entry name" value="UBC"/>
</dbReference>
<dbReference type="GO" id="GO:0005524">
    <property type="term" value="F:ATP binding"/>
    <property type="evidence" value="ECO:0007669"/>
    <property type="project" value="UniProtKB-UniRule"/>
</dbReference>
<sequence>MEGLLLGAALWGPCRDTGSALWSSWGWCSGCAEASLGCVRVSNPDVGVINKVSTGQKRKCLPKISGEPNTNNDSKYDNSWLLISLSTPGTFKLTIEFTEEYPNKPPTVRFVSKMFHPNVYADGSICLDILQNRWSPTYDVSSILTSIQSLLDEPNPNSPANSQAAQLYQENKREYEKRVSAIVEQSWRDC</sequence>
<dbReference type="InterPro" id="IPR023313">
    <property type="entry name" value="UBQ-conjugating_AS"/>
</dbReference>
<dbReference type="GO" id="GO:0033503">
    <property type="term" value="C:HULC complex"/>
    <property type="evidence" value="ECO:0007669"/>
    <property type="project" value="Ensembl"/>
</dbReference>
<evidence type="ECO:0000313" key="7">
    <source>
        <dbReference type="Proteomes" id="UP000694409"/>
    </source>
</evidence>
<keyword evidence="2 4" id="KW-0833">Ubl conjugation pathway</keyword>
<dbReference type="PANTHER" id="PTHR24067">
    <property type="entry name" value="UBIQUITIN-CONJUGATING ENZYME E2"/>
    <property type="match status" value="1"/>
</dbReference>
<dbReference type="GO" id="GO:0000086">
    <property type="term" value="P:G2/M transition of mitotic cell cycle"/>
    <property type="evidence" value="ECO:0007669"/>
    <property type="project" value="Ensembl"/>
</dbReference>
<dbReference type="InterPro" id="IPR016135">
    <property type="entry name" value="UBQ-conjugating_enzyme/RWD"/>
</dbReference>
<dbReference type="GeneTree" id="ENSGT00940000155075"/>
<dbReference type="Proteomes" id="UP000694409">
    <property type="component" value="Unassembled WGS sequence"/>
</dbReference>
<dbReference type="GO" id="GO:1901526">
    <property type="term" value="P:positive regulation of mitophagy"/>
    <property type="evidence" value="ECO:0007669"/>
    <property type="project" value="Ensembl"/>
</dbReference>
<evidence type="ECO:0000259" key="5">
    <source>
        <dbReference type="PROSITE" id="PS50127"/>
    </source>
</evidence>
<keyword evidence="1" id="KW-0808">Transferase</keyword>
<comment type="similarity">
    <text evidence="4">Belongs to the ubiquitin-conjugating enzyme family.</text>
</comment>
<evidence type="ECO:0000256" key="4">
    <source>
        <dbReference type="RuleBase" id="RU362109"/>
    </source>
</evidence>
<reference evidence="6" key="2">
    <citation type="submission" date="2025-09" db="UniProtKB">
        <authorList>
            <consortium name="Ensembl"/>
        </authorList>
    </citation>
    <scope>IDENTIFICATION</scope>
</reference>
<feature type="domain" description="UBC core" evidence="5">
    <location>
        <begin position="43"/>
        <end position="188"/>
    </location>
</feature>
<reference evidence="6" key="1">
    <citation type="submission" date="2025-08" db="UniProtKB">
        <authorList>
            <consortium name="Ensembl"/>
        </authorList>
    </citation>
    <scope>IDENTIFICATION</scope>
</reference>
<proteinExistence type="inferred from homology"/>
<evidence type="ECO:0000256" key="2">
    <source>
        <dbReference type="ARBA" id="ARBA00022786"/>
    </source>
</evidence>
<gene>
    <name evidence="6" type="primary">UBE2A</name>
</gene>
<dbReference type="GO" id="GO:0006338">
    <property type="term" value="P:chromatin remodeling"/>
    <property type="evidence" value="ECO:0007669"/>
    <property type="project" value="Ensembl"/>
</dbReference>
<dbReference type="GO" id="GO:0006281">
    <property type="term" value="P:DNA repair"/>
    <property type="evidence" value="ECO:0007669"/>
    <property type="project" value="Ensembl"/>
</dbReference>
<dbReference type="PROSITE" id="PS00183">
    <property type="entry name" value="UBC_1"/>
    <property type="match status" value="1"/>
</dbReference>
<protein>
    <submittedName>
        <fullName evidence="6">Ubiquitin conjugating enzyme E2 A</fullName>
    </submittedName>
</protein>